<dbReference type="Gene3D" id="2.180.10.10">
    <property type="entry name" value="RHS repeat-associated core"/>
    <property type="match status" value="1"/>
</dbReference>
<evidence type="ECO:0000313" key="2">
    <source>
        <dbReference type="Proteomes" id="UP000556700"/>
    </source>
</evidence>
<proteinExistence type="predicted"/>
<name>A0A6V6Z7N4_9FLAO</name>
<reference evidence="1 2" key="1">
    <citation type="submission" date="2020-06" db="EMBL/GenBank/DDBJ databases">
        <authorList>
            <person name="Criscuolo A."/>
        </authorList>
    </citation>
    <scope>NUCLEOTIDE SEQUENCE [LARGE SCALE GENOMIC DNA]</scope>
    <source>
        <strain evidence="2">CIP 110025</strain>
    </source>
</reference>
<organism evidence="1 2">
    <name type="scientific">Flavobacterium chungangense</name>
    <dbReference type="NCBI Taxonomy" id="554283"/>
    <lineage>
        <taxon>Bacteria</taxon>
        <taxon>Pseudomonadati</taxon>
        <taxon>Bacteroidota</taxon>
        <taxon>Flavobacteriia</taxon>
        <taxon>Flavobacteriales</taxon>
        <taxon>Flavobacteriaceae</taxon>
        <taxon>Flavobacterium</taxon>
    </lineage>
</organism>
<dbReference type="PROSITE" id="PS51257">
    <property type="entry name" value="PROKAR_LIPOPROTEIN"/>
    <property type="match status" value="1"/>
</dbReference>
<dbReference type="EMBL" id="CAIJDO010000194">
    <property type="protein sequence ID" value="CAD0007454.1"/>
    <property type="molecule type" value="Genomic_DNA"/>
</dbReference>
<evidence type="ECO:0008006" key="3">
    <source>
        <dbReference type="Google" id="ProtNLM"/>
    </source>
</evidence>
<comment type="caution">
    <text evidence="1">The sequence shown here is derived from an EMBL/GenBank/DDBJ whole genome shotgun (WGS) entry which is preliminary data.</text>
</comment>
<gene>
    <name evidence="1" type="ORF">FLACHUCJ7_03306</name>
</gene>
<sequence length="273" mass="31152">MNYTKHLLVPIICLLLLSCSKDDNDNTDNNSPSVKTSLPVKVMYKNATGNVIETRNITYDTKKRISKIVIVNQNASLNSTQTFIYENGKITQLYDWDDTVKPLEKFVFFYDANGMKNEELYHNGNIVFATDWFYRPDGGKERRVKNASGVLVTTWYYKFSATGNIVRVVVDKADASQEDFEYTFSNYDNKLRTMFNTVNNTISFVLLGFSGTNLPVPNNPFNTTYKSLTTGNVISASTNEYTYNTKNQVTIMKLKNSDTGALIETRTIEYQEF</sequence>
<dbReference type="RefSeq" id="WP_031457026.1">
    <property type="nucleotide sequence ID" value="NZ_CAIJDO010000194.1"/>
</dbReference>
<protein>
    <recommendedName>
        <fullName evidence="3">DUF4595 domain-containing protein</fullName>
    </recommendedName>
</protein>
<accession>A0A6V6Z7N4</accession>
<evidence type="ECO:0000313" key="1">
    <source>
        <dbReference type="EMBL" id="CAD0007454.1"/>
    </source>
</evidence>
<dbReference type="AlphaFoldDB" id="A0A6V6Z7N4"/>
<keyword evidence="2" id="KW-1185">Reference proteome</keyword>
<dbReference type="Proteomes" id="UP000556700">
    <property type="component" value="Unassembled WGS sequence"/>
</dbReference>